<dbReference type="PROSITE" id="PS00778">
    <property type="entry name" value="HIS_ACID_PHOSPHAT_2"/>
    <property type="match status" value="1"/>
</dbReference>
<dbReference type="SUPFAM" id="SSF53254">
    <property type="entry name" value="Phosphoglycerate mutase-like"/>
    <property type="match status" value="1"/>
</dbReference>
<evidence type="ECO:0000256" key="8">
    <source>
        <dbReference type="ARBA" id="ARBA00042300"/>
    </source>
</evidence>
<evidence type="ECO:0000256" key="15">
    <source>
        <dbReference type="ARBA" id="ARBA00044262"/>
    </source>
</evidence>
<dbReference type="GO" id="GO:0005576">
    <property type="term" value="C:extracellular region"/>
    <property type="evidence" value="ECO:0007669"/>
    <property type="project" value="UniProtKB-SubCell"/>
</dbReference>
<comment type="caution">
    <text evidence="19">The sequence shown here is derived from an EMBL/GenBank/DDBJ whole genome shotgun (WGS) entry which is preliminary data.</text>
</comment>
<comment type="catalytic activity">
    <reaction evidence="12">
        <text>1D-myo-inositol 1,2,4,5,6-pentakisphosphate + H2O = 1D-myo-inositol 1,2,5,6-tetrakisphosphate + phosphate</text>
        <dbReference type="Rhea" id="RHEA:77115"/>
        <dbReference type="ChEBI" id="CHEBI:15377"/>
        <dbReference type="ChEBI" id="CHEBI:43474"/>
        <dbReference type="ChEBI" id="CHEBI:57798"/>
        <dbReference type="ChEBI" id="CHEBI:195535"/>
    </reaction>
    <physiologicalReaction direction="left-to-right" evidence="12">
        <dbReference type="Rhea" id="RHEA:77116"/>
    </physiologicalReaction>
</comment>
<evidence type="ECO:0000313" key="19">
    <source>
        <dbReference type="EMBL" id="GJE87420.1"/>
    </source>
</evidence>
<dbReference type="AlphaFoldDB" id="A0A9P3G4G8"/>
<comment type="catalytic activity">
    <reaction evidence="9">
        <text>1D-myo-inositol 1,2,5,6-tetrakisphosphate + H2O = 1D-myo-inositol 1,2,6-trisphosphate + phosphate</text>
        <dbReference type="Rhea" id="RHEA:77119"/>
        <dbReference type="ChEBI" id="CHEBI:15377"/>
        <dbReference type="ChEBI" id="CHEBI:43474"/>
        <dbReference type="ChEBI" id="CHEBI:195535"/>
        <dbReference type="ChEBI" id="CHEBI:195537"/>
    </reaction>
    <physiologicalReaction direction="left-to-right" evidence="9">
        <dbReference type="Rhea" id="RHEA:77120"/>
    </physiologicalReaction>
</comment>
<accession>A0A9P3G4G8</accession>
<dbReference type="EMBL" id="BPQB01000006">
    <property type="protein sequence ID" value="GJE87420.1"/>
    <property type="molecule type" value="Genomic_DNA"/>
</dbReference>
<evidence type="ECO:0000256" key="4">
    <source>
        <dbReference type="ARBA" id="ARBA00022801"/>
    </source>
</evidence>
<dbReference type="Pfam" id="PF00328">
    <property type="entry name" value="His_Phos_2"/>
    <property type="match status" value="1"/>
</dbReference>
<evidence type="ECO:0000256" key="14">
    <source>
        <dbReference type="ARBA" id="ARBA00044106"/>
    </source>
</evidence>
<evidence type="ECO:0000256" key="18">
    <source>
        <dbReference type="SAM" id="Phobius"/>
    </source>
</evidence>
<evidence type="ECO:0000256" key="3">
    <source>
        <dbReference type="ARBA" id="ARBA00022525"/>
    </source>
</evidence>
<feature type="disulfide bond" evidence="17">
    <location>
        <begin position="276"/>
        <end position="290"/>
    </location>
</feature>
<keyword evidence="18" id="KW-0472">Membrane</keyword>
<evidence type="ECO:0000256" key="2">
    <source>
        <dbReference type="ARBA" id="ARBA00011245"/>
    </source>
</evidence>
<reference evidence="19 20" key="1">
    <citation type="submission" date="2021-08" db="EMBL/GenBank/DDBJ databases">
        <title>Draft Genome Sequence of Phanerochaete sordida strain YK-624.</title>
        <authorList>
            <person name="Mori T."/>
            <person name="Dohra H."/>
            <person name="Suzuki T."/>
            <person name="Kawagishi H."/>
            <person name="Hirai H."/>
        </authorList>
    </citation>
    <scope>NUCLEOTIDE SEQUENCE [LARGE SCALE GENOMIC DNA]</scope>
    <source>
        <strain evidence="19 20">YK-624</strain>
    </source>
</reference>
<evidence type="ECO:0000256" key="13">
    <source>
        <dbReference type="ARBA" id="ARBA00043788"/>
    </source>
</evidence>
<evidence type="ECO:0000256" key="17">
    <source>
        <dbReference type="PIRSR" id="PIRSR000894-2"/>
    </source>
</evidence>
<proteinExistence type="predicted"/>
<dbReference type="Gene3D" id="3.40.50.1240">
    <property type="entry name" value="Phosphoglycerate mutase-like"/>
    <property type="match status" value="1"/>
</dbReference>
<comment type="subunit">
    <text evidence="2">Monomer.</text>
</comment>
<dbReference type="PANTHER" id="PTHR20963:SF24">
    <property type="entry name" value="3-PHYTASE B"/>
    <property type="match status" value="1"/>
</dbReference>
<feature type="active site" description="Nucleophile" evidence="16">
    <location>
        <position position="106"/>
    </location>
</feature>
<feature type="disulfide bond" evidence="17">
    <location>
        <begin position="441"/>
        <end position="449"/>
    </location>
</feature>
<evidence type="ECO:0000256" key="6">
    <source>
        <dbReference type="ARBA" id="ARBA00023180"/>
    </source>
</evidence>
<evidence type="ECO:0000256" key="7">
    <source>
        <dbReference type="ARBA" id="ARBA00041857"/>
    </source>
</evidence>
<dbReference type="InterPro" id="IPR029033">
    <property type="entry name" value="His_PPase_superfam"/>
</dbReference>
<keyword evidence="18" id="KW-0812">Transmembrane</keyword>
<dbReference type="InterPro" id="IPR016274">
    <property type="entry name" value="Histidine_acid_Pase_euk"/>
</dbReference>
<dbReference type="GO" id="GO:0016158">
    <property type="term" value="F:inositol hexakisphosphate 3-phosphatase activity"/>
    <property type="evidence" value="ECO:0007669"/>
    <property type="project" value="UniProtKB-EC"/>
</dbReference>
<evidence type="ECO:0000256" key="16">
    <source>
        <dbReference type="PIRSR" id="PIRSR000894-1"/>
    </source>
</evidence>
<keyword evidence="20" id="KW-1185">Reference proteome</keyword>
<dbReference type="GO" id="GO:0003993">
    <property type="term" value="F:acid phosphatase activity"/>
    <property type="evidence" value="ECO:0007669"/>
    <property type="project" value="TreeGrafter"/>
</dbReference>
<sequence length="480" mass="52707">MPKPGRRKDDLEEGLLSGARKLPRSFVTKRTRWWKMLGALVIVVLCGILVSTEGRASAFTPITPVFPIPESEQLNWGQYSPYFPLAKYRAPPEGCVIDQVNILQRHGARFPTSGATAGIVAALAKLQAVPSYEDPALQFLKTFKYDLGTNDLVPYGAEQSFDAGQLAFTRYSKLISEDNVPFVRADSSERVRVSAVNWTAGFVAANGNRFIPDPVLVLSSSGNDTLEDTCPNAPPADPQDDAWINTFAPPITAKLNAGAPGANLTNIDVYSLISLCPFETVAKQVKSDFCTLFESFPQAFPGFAYVGDLDKFYGAAYGNPLGRVQGVGWVNELLARLTDAPVRDHTQTNRTLDGDPRTFPLRRTLYADFSHDNQIASILAALGLFRQPRPLDPARPDPRRTFRASALVPFSGRVAVERLRCAAERRVRVLVQDVLQPLEFCGGDAHGMCTLDAFVESQAYARHDGEGDFERCFANRTVEA</sequence>
<organism evidence="19 20">
    <name type="scientific">Phanerochaete sordida</name>
    <dbReference type="NCBI Taxonomy" id="48140"/>
    <lineage>
        <taxon>Eukaryota</taxon>
        <taxon>Fungi</taxon>
        <taxon>Dikarya</taxon>
        <taxon>Basidiomycota</taxon>
        <taxon>Agaricomycotina</taxon>
        <taxon>Agaricomycetes</taxon>
        <taxon>Polyporales</taxon>
        <taxon>Phanerochaetaceae</taxon>
        <taxon>Phanerochaete</taxon>
    </lineage>
</organism>
<dbReference type="CDD" id="cd07061">
    <property type="entry name" value="HP_HAP_like"/>
    <property type="match status" value="1"/>
</dbReference>
<evidence type="ECO:0000256" key="10">
    <source>
        <dbReference type="ARBA" id="ARBA00043675"/>
    </source>
</evidence>
<comment type="catalytic activity">
    <reaction evidence="11">
        <text>1D-myo-inositol 1,2,6-trisphosphate + H2O = 1D-myo-inositol 1,2-bisphosphate + phosphate</text>
        <dbReference type="Rhea" id="RHEA:77131"/>
        <dbReference type="ChEBI" id="CHEBI:15377"/>
        <dbReference type="ChEBI" id="CHEBI:43474"/>
        <dbReference type="ChEBI" id="CHEBI:195537"/>
        <dbReference type="ChEBI" id="CHEBI:195539"/>
    </reaction>
    <physiologicalReaction direction="left-to-right" evidence="11">
        <dbReference type="Rhea" id="RHEA:77132"/>
    </physiologicalReaction>
</comment>
<evidence type="ECO:0000256" key="9">
    <source>
        <dbReference type="ARBA" id="ARBA00043670"/>
    </source>
</evidence>
<evidence type="ECO:0000256" key="5">
    <source>
        <dbReference type="ARBA" id="ARBA00023157"/>
    </source>
</evidence>
<evidence type="ECO:0000256" key="11">
    <source>
        <dbReference type="ARBA" id="ARBA00043721"/>
    </source>
</evidence>
<dbReference type="InterPro" id="IPR033379">
    <property type="entry name" value="Acid_Pase_AS"/>
</dbReference>
<gene>
    <name evidence="19" type="ORF">PsYK624_035030</name>
</gene>
<evidence type="ECO:0000313" key="20">
    <source>
        <dbReference type="Proteomes" id="UP000703269"/>
    </source>
</evidence>
<evidence type="ECO:0000256" key="12">
    <source>
        <dbReference type="ARBA" id="ARBA00043748"/>
    </source>
</evidence>
<dbReference type="PROSITE" id="PS00616">
    <property type="entry name" value="HIS_ACID_PHOSPHAT_1"/>
    <property type="match status" value="1"/>
</dbReference>
<keyword evidence="4" id="KW-0378">Hydrolase</keyword>
<keyword evidence="18" id="KW-1133">Transmembrane helix</keyword>
<comment type="catalytic activity">
    <reaction evidence="13">
        <text>1D-myo-inositol hexakisphosphate + H2O = 1D-myo-inositol 1,2,4,5,6-pentakisphosphate + phosphate</text>
        <dbReference type="Rhea" id="RHEA:16989"/>
        <dbReference type="ChEBI" id="CHEBI:15377"/>
        <dbReference type="ChEBI" id="CHEBI:43474"/>
        <dbReference type="ChEBI" id="CHEBI:57798"/>
        <dbReference type="ChEBI" id="CHEBI:58130"/>
        <dbReference type="EC" id="3.1.3.8"/>
    </reaction>
    <physiologicalReaction direction="left-to-right" evidence="13">
        <dbReference type="Rhea" id="RHEA:16990"/>
    </physiologicalReaction>
</comment>
<name>A0A9P3G4G8_9APHY</name>
<dbReference type="PIRSF" id="PIRSF000894">
    <property type="entry name" value="Acid_phosphatase"/>
    <property type="match status" value="1"/>
</dbReference>
<comment type="subcellular location">
    <subcellularLocation>
        <location evidence="1">Secreted</location>
    </subcellularLocation>
</comment>
<dbReference type="OrthoDB" id="6509975at2759"/>
<feature type="transmembrane region" description="Helical" evidence="18">
    <location>
        <begin position="33"/>
        <end position="51"/>
    </location>
</feature>
<dbReference type="Proteomes" id="UP000703269">
    <property type="component" value="Unassembled WGS sequence"/>
</dbReference>
<keyword evidence="5 17" id="KW-1015">Disulfide bond</keyword>
<feature type="disulfide bond" evidence="17">
    <location>
        <begin position="95"/>
        <end position="421"/>
    </location>
</feature>
<comment type="catalytic activity">
    <reaction evidence="10">
        <text>1D-myo-inositol 1,2-bisphosphate + H2O = 1D-myo-inositol 2-phosphate + phosphate</text>
        <dbReference type="Rhea" id="RHEA:77135"/>
        <dbReference type="ChEBI" id="CHEBI:15377"/>
        <dbReference type="ChEBI" id="CHEBI:43474"/>
        <dbReference type="ChEBI" id="CHEBI:84142"/>
        <dbReference type="ChEBI" id="CHEBI:195539"/>
    </reaction>
    <physiologicalReaction direction="left-to-right" evidence="10">
        <dbReference type="Rhea" id="RHEA:77136"/>
    </physiologicalReaction>
</comment>
<protein>
    <recommendedName>
        <fullName evidence="14">Phytase A</fullName>
    </recommendedName>
    <alternativeName>
        <fullName evidence="15">Histidine acid phosphatase phyA</fullName>
    </alternativeName>
    <alternativeName>
        <fullName evidence="8">Myo-inositol hexakisphosphate phosphohydrolase A</fullName>
    </alternativeName>
    <alternativeName>
        <fullName evidence="7">Myo-inositol-hexaphosphate 3-phosphohydrolase A</fullName>
    </alternativeName>
</protein>
<keyword evidence="3" id="KW-0964">Secreted</keyword>
<evidence type="ECO:0000256" key="1">
    <source>
        <dbReference type="ARBA" id="ARBA00004613"/>
    </source>
</evidence>
<keyword evidence="6" id="KW-0325">Glycoprotein</keyword>
<dbReference type="InterPro" id="IPR000560">
    <property type="entry name" value="His_Pase_clade-2"/>
</dbReference>
<feature type="active site" description="Proton donor" evidence="16">
    <location>
        <position position="372"/>
    </location>
</feature>
<dbReference type="PANTHER" id="PTHR20963">
    <property type="entry name" value="MULTIPLE INOSITOL POLYPHOSPHATE PHOSPHATASE-RELATED"/>
    <property type="match status" value="1"/>
</dbReference>